<dbReference type="AlphaFoldDB" id="A0A0J9R5S5"/>
<evidence type="ECO:0000259" key="4">
    <source>
        <dbReference type="PROSITE" id="PS51278"/>
    </source>
</evidence>
<reference evidence="5" key="2">
    <citation type="submission" date="2014-06" db="EMBL/GenBank/DDBJ databases">
        <authorList>
            <person name="Hu T."/>
            <person name="Eisen M.B."/>
            <person name="Thornton K.R."/>
            <person name="Andolfatto P."/>
        </authorList>
    </citation>
    <scope>NUCLEOTIDE SEQUENCE</scope>
    <source>
        <strain evidence="5">W501</strain>
    </source>
</reference>
<dbReference type="SUPFAM" id="SSF52402">
    <property type="entry name" value="Adenine nucleotide alpha hydrolases-like"/>
    <property type="match status" value="1"/>
</dbReference>
<dbReference type="Proteomes" id="UP000035880">
    <property type="component" value="Chromosome 2R"/>
</dbReference>
<evidence type="ECO:0000256" key="3">
    <source>
        <dbReference type="ARBA" id="ARBA00022962"/>
    </source>
</evidence>
<dbReference type="InterPro" id="IPR051857">
    <property type="entry name" value="Asn_synthetase_domain"/>
</dbReference>
<dbReference type="SUPFAM" id="SSF56235">
    <property type="entry name" value="N-terminal nucleophile aminohydrolases (Ntn hydrolases)"/>
    <property type="match status" value="1"/>
</dbReference>
<dbReference type="Bgee" id="FBgn0270328">
    <property type="expression patterns" value="Expressed in embryo and 3 other cell types or tissues"/>
</dbReference>
<keyword evidence="3" id="KW-0315">Glutamine amidotransferase</keyword>
<keyword evidence="1" id="KW-0028">Amino-acid biosynthesis</keyword>
<dbReference type="InterPro" id="IPR014729">
    <property type="entry name" value="Rossmann-like_a/b/a_fold"/>
</dbReference>
<dbReference type="Pfam" id="PF13537">
    <property type="entry name" value="GATase_7"/>
    <property type="match status" value="1"/>
</dbReference>
<dbReference type="InterPro" id="IPR001962">
    <property type="entry name" value="Asn_synthase"/>
</dbReference>
<dbReference type="Pfam" id="PF00733">
    <property type="entry name" value="Asn_synthase"/>
    <property type="match status" value="1"/>
</dbReference>
<dbReference type="PROSITE" id="PS51278">
    <property type="entry name" value="GATASE_TYPE_2"/>
    <property type="match status" value="1"/>
</dbReference>
<sequence length="564" mass="64711">MCGIFCSVVNNVPLNSFNIPSDLKVILKNRGPDVQDEVVIDYDFGKILFAGFVLWQQGESVQKQPVVEDDFIFLFNGDIYNTSKPEYMSDTSWIAERLAECRCEEQNILKTLKRLEGPHCLIIYDKREQILYFSRDALGRNSLLIERTRNGFQLLSTSHIEDKKISLELPPLGLFRVKLNDLISCVLYPWQPLNDYSAQLLRNLDLAIGWKTAVESPMSPDWILNCNPAFSYNFYEFQYIKNDVNLFKNLIDQPEIKDTLSIIHTLLSDSIKNRVRNMAPFCRLCMPKLNISPPCRHAKLCILFSGGLDCTILALLANQFVPVNEPIELINVAFESVKGQNISEKLWDVPDRKTSLVSVNELKQLCPERSWDLLEVNVTRLELQQHLISRIKHLIYPLDTVLDESLGCAFWFASHCTHSTARVALVGSGADELFGGYTRYRNSFKRCLGNDLEHQLAVQNELERDWQRISARNLSRDDRIIADTGKTARSPFIEENFVKFIRSLEVYQKCCFGFPEGVGDKLLLRLYGYQIGLRDAVFLKKRAIQFGSRIANKKQNGAHQSDYL</sequence>
<dbReference type="OrthoDB" id="10252281at2759"/>
<protein>
    <recommendedName>
        <fullName evidence="4">Glutamine amidotransferase type-2 domain-containing protein</fullName>
    </recommendedName>
</protein>
<reference evidence="5" key="1">
    <citation type="journal article" date="2013" name="Genome Res.">
        <title>A second-generation assembly of the Drosophila simulans genome provides new insights into patterns of lineage-specific divergence.</title>
        <authorList>
            <person name="Hu T.T."/>
            <person name="Eisen M.B."/>
            <person name="Thornton K.R."/>
            <person name="Andolfatto P."/>
        </authorList>
    </citation>
    <scope>NUCLEOTIDE SEQUENCE [LARGE SCALE GENOMIC DNA]</scope>
    <source>
        <strain evidence="5">W501</strain>
    </source>
</reference>
<dbReference type="Gene3D" id="3.60.20.10">
    <property type="entry name" value="Glutamine Phosphoribosylpyrophosphate, subunit 1, domain 1"/>
    <property type="match status" value="1"/>
</dbReference>
<evidence type="ECO:0000313" key="5">
    <source>
        <dbReference type="EMBL" id="KMY91557.1"/>
    </source>
</evidence>
<organism evidence="5">
    <name type="scientific">Drosophila simulans</name>
    <name type="common">Fruit fly</name>
    <dbReference type="NCBI Taxonomy" id="7240"/>
    <lineage>
        <taxon>Eukaryota</taxon>
        <taxon>Metazoa</taxon>
        <taxon>Ecdysozoa</taxon>
        <taxon>Arthropoda</taxon>
        <taxon>Hexapoda</taxon>
        <taxon>Insecta</taxon>
        <taxon>Pterygota</taxon>
        <taxon>Neoptera</taxon>
        <taxon>Endopterygota</taxon>
        <taxon>Diptera</taxon>
        <taxon>Brachycera</taxon>
        <taxon>Muscomorpha</taxon>
        <taxon>Ephydroidea</taxon>
        <taxon>Drosophilidae</taxon>
        <taxon>Drosophila</taxon>
        <taxon>Sophophora</taxon>
    </lineage>
</organism>
<dbReference type="PANTHER" id="PTHR45937:SF1">
    <property type="entry name" value="ASPARAGINE SYNTHETASE DOMAIN-CONTAINING PROTEIN 1"/>
    <property type="match status" value="1"/>
</dbReference>
<reference evidence="5" key="3">
    <citation type="submission" date="2015-04" db="EMBL/GenBank/DDBJ databases">
        <authorList>
            <consortium name="FlyBase"/>
        </authorList>
    </citation>
    <scope>NUCLEOTIDE SEQUENCE</scope>
    <source>
        <strain evidence="5">W501</strain>
    </source>
</reference>
<evidence type="ECO:0000256" key="2">
    <source>
        <dbReference type="ARBA" id="ARBA00022888"/>
    </source>
</evidence>
<dbReference type="Gene3D" id="3.40.50.620">
    <property type="entry name" value="HUPs"/>
    <property type="match status" value="1"/>
</dbReference>
<dbReference type="EMBL" id="CM002911">
    <property type="protein sequence ID" value="KMY91557.1"/>
    <property type="molecule type" value="Genomic_DNA"/>
</dbReference>
<dbReference type="GO" id="GO:0004066">
    <property type="term" value="F:asparagine synthase (glutamine-hydrolyzing) activity"/>
    <property type="evidence" value="ECO:0007669"/>
    <property type="project" value="InterPro"/>
</dbReference>
<dbReference type="CDD" id="cd03766">
    <property type="entry name" value="Gn_AT_II_novel"/>
    <property type="match status" value="1"/>
</dbReference>
<keyword evidence="2" id="KW-0061">Asparagine biosynthesis</keyword>
<name>A0A0J9R5S5_DROSI</name>
<dbReference type="GO" id="GO:0006529">
    <property type="term" value="P:asparagine biosynthetic process"/>
    <property type="evidence" value="ECO:0007669"/>
    <property type="project" value="UniProtKB-KW"/>
</dbReference>
<proteinExistence type="predicted"/>
<dbReference type="CDD" id="cd01991">
    <property type="entry name" value="Asn_synthase_B_C"/>
    <property type="match status" value="1"/>
</dbReference>
<dbReference type="PANTHER" id="PTHR45937">
    <property type="entry name" value="ASPARAGINE SYNTHETASE DOMAIN-CONTAINING PROTEIN 1"/>
    <property type="match status" value="1"/>
</dbReference>
<dbReference type="KEGG" id="dsi:Dsimw501_GD29038"/>
<accession>A0A0J9R5S5</accession>
<dbReference type="InterPro" id="IPR029055">
    <property type="entry name" value="Ntn_hydrolases_N"/>
</dbReference>
<dbReference type="InterPro" id="IPR017932">
    <property type="entry name" value="GATase_2_dom"/>
</dbReference>
<evidence type="ECO:0000256" key="1">
    <source>
        <dbReference type="ARBA" id="ARBA00022605"/>
    </source>
</evidence>
<gene>
    <name evidence="5" type="primary">Dsim\GD29038</name>
    <name evidence="5" type="ORF">Dsimw501_GD29038</name>
</gene>
<feature type="domain" description="Glutamine amidotransferase type-2" evidence="4">
    <location>
        <begin position="2"/>
        <end position="180"/>
    </location>
</feature>